<gene>
    <name evidence="9" type="ORF">fugu_006449</name>
</gene>
<feature type="domain" description="DM" evidence="8">
    <location>
        <begin position="67"/>
        <end position="114"/>
    </location>
</feature>
<organism evidence="9 10">
    <name type="scientific">Takifugu bimaculatus</name>
    <dbReference type="NCBI Taxonomy" id="433685"/>
    <lineage>
        <taxon>Eukaryota</taxon>
        <taxon>Metazoa</taxon>
        <taxon>Chordata</taxon>
        <taxon>Craniata</taxon>
        <taxon>Vertebrata</taxon>
        <taxon>Euteleostomi</taxon>
        <taxon>Actinopterygii</taxon>
        <taxon>Neopterygii</taxon>
        <taxon>Teleostei</taxon>
        <taxon>Neoteleostei</taxon>
        <taxon>Acanthomorphata</taxon>
        <taxon>Eupercaria</taxon>
        <taxon>Tetraodontiformes</taxon>
        <taxon>Tetradontoidea</taxon>
        <taxon>Tetraodontidae</taxon>
        <taxon>Takifugu</taxon>
    </lineage>
</organism>
<dbReference type="InterPro" id="IPR036407">
    <property type="entry name" value="DM_DNA-bd_sf"/>
</dbReference>
<comment type="caution">
    <text evidence="9">The sequence shown here is derived from an EMBL/GenBank/DDBJ whole genome shotgun (WGS) entry which is preliminary data.</text>
</comment>
<dbReference type="EMBL" id="SWLE01000019">
    <property type="protein sequence ID" value="TNM88228.1"/>
    <property type="molecule type" value="Genomic_DNA"/>
</dbReference>
<comment type="subcellular location">
    <subcellularLocation>
        <location evidence="6">Nucleus</location>
    </subcellularLocation>
</comment>
<dbReference type="AlphaFoldDB" id="A0A4Z2B9H2"/>
<dbReference type="SUPFAM" id="SSF82927">
    <property type="entry name" value="Cysteine-rich DNA binding domain, (DM domain)"/>
    <property type="match status" value="1"/>
</dbReference>
<feature type="compositionally biased region" description="Basic and acidic residues" evidence="7">
    <location>
        <begin position="372"/>
        <end position="394"/>
    </location>
</feature>
<feature type="DNA-binding region" description="DM" evidence="6">
    <location>
        <begin position="67"/>
        <end position="114"/>
    </location>
</feature>
<accession>A0A4Z2B9H2</accession>
<dbReference type="GO" id="GO:0005634">
    <property type="term" value="C:nucleus"/>
    <property type="evidence" value="ECO:0007669"/>
    <property type="project" value="UniProtKB-SubCell"/>
</dbReference>
<evidence type="ECO:0000313" key="9">
    <source>
        <dbReference type="EMBL" id="TNM88228.1"/>
    </source>
</evidence>
<feature type="region of interest" description="Disordered" evidence="7">
    <location>
        <begin position="331"/>
        <end position="430"/>
    </location>
</feature>
<dbReference type="GO" id="GO:0000978">
    <property type="term" value="F:RNA polymerase II cis-regulatory region sequence-specific DNA binding"/>
    <property type="evidence" value="ECO:0007669"/>
    <property type="project" value="TreeGrafter"/>
</dbReference>
<dbReference type="PROSITE" id="PS40000">
    <property type="entry name" value="DM_1"/>
    <property type="match status" value="1"/>
</dbReference>
<dbReference type="SMART" id="SM00301">
    <property type="entry name" value="DM"/>
    <property type="match status" value="1"/>
</dbReference>
<proteinExistence type="inferred from homology"/>
<dbReference type="PANTHER" id="PTHR12322">
    <property type="entry name" value="DOUBLESEX AND MAB-3 RELATED TRANSCRIPTION FACTOR DMRT"/>
    <property type="match status" value="1"/>
</dbReference>
<feature type="region of interest" description="Disordered" evidence="7">
    <location>
        <begin position="40"/>
        <end position="66"/>
    </location>
</feature>
<keyword evidence="2 6" id="KW-0479">Metal-binding</keyword>
<evidence type="ECO:0000259" key="8">
    <source>
        <dbReference type="PROSITE" id="PS50809"/>
    </source>
</evidence>
<evidence type="ECO:0000256" key="7">
    <source>
        <dbReference type="SAM" id="MobiDB-lite"/>
    </source>
</evidence>
<keyword evidence="4 6" id="KW-0238">DNA-binding</keyword>
<keyword evidence="5 6" id="KW-0539">Nucleus</keyword>
<evidence type="ECO:0000256" key="4">
    <source>
        <dbReference type="ARBA" id="ARBA00023125"/>
    </source>
</evidence>
<dbReference type="Proteomes" id="UP000516260">
    <property type="component" value="Chromosome 6"/>
</dbReference>
<keyword evidence="10" id="KW-1185">Reference proteome</keyword>
<feature type="compositionally biased region" description="Polar residues" evidence="7">
    <location>
        <begin position="129"/>
        <end position="146"/>
    </location>
</feature>
<name>A0A4Z2B9H2_9TELE</name>
<dbReference type="InterPro" id="IPR026607">
    <property type="entry name" value="DMRT"/>
</dbReference>
<evidence type="ECO:0000256" key="5">
    <source>
        <dbReference type="ARBA" id="ARBA00023242"/>
    </source>
</evidence>
<dbReference type="FunFam" id="4.10.1040.10:FF:000001">
    <property type="entry name" value="doublesex- and mab-3-related transcription factor 1"/>
    <property type="match status" value="1"/>
</dbReference>
<evidence type="ECO:0000256" key="2">
    <source>
        <dbReference type="ARBA" id="ARBA00022723"/>
    </source>
</evidence>
<feature type="compositionally biased region" description="Low complexity" evidence="7">
    <location>
        <begin position="349"/>
        <end position="365"/>
    </location>
</feature>
<dbReference type="PROSITE" id="PS50809">
    <property type="entry name" value="DM_2"/>
    <property type="match status" value="1"/>
</dbReference>
<feature type="compositionally biased region" description="Basic residues" evidence="7">
    <location>
        <begin position="56"/>
        <end position="66"/>
    </location>
</feature>
<dbReference type="Pfam" id="PF00751">
    <property type="entry name" value="DM"/>
    <property type="match status" value="1"/>
</dbReference>
<feature type="region of interest" description="Disordered" evidence="7">
    <location>
        <begin position="121"/>
        <end position="148"/>
    </location>
</feature>
<evidence type="ECO:0000256" key="6">
    <source>
        <dbReference type="PROSITE-ProRule" id="PRU00070"/>
    </source>
</evidence>
<dbReference type="PANTHER" id="PTHR12322:SF122">
    <property type="entry name" value="DOUBLESEX- AND MAB-3-RELATED TRANSCRIPTION FACTOR 2"/>
    <property type="match status" value="1"/>
</dbReference>
<evidence type="ECO:0000256" key="1">
    <source>
        <dbReference type="ARBA" id="ARBA00006834"/>
    </source>
</evidence>
<protein>
    <recommendedName>
        <fullName evidence="8">DM domain-containing protein</fullName>
    </recommendedName>
</protein>
<dbReference type="GO" id="GO:0000981">
    <property type="term" value="F:DNA-binding transcription factor activity, RNA polymerase II-specific"/>
    <property type="evidence" value="ECO:0007669"/>
    <property type="project" value="TreeGrafter"/>
</dbReference>
<dbReference type="GO" id="GO:0007548">
    <property type="term" value="P:sex differentiation"/>
    <property type="evidence" value="ECO:0007669"/>
    <property type="project" value="TreeGrafter"/>
</dbReference>
<evidence type="ECO:0000256" key="3">
    <source>
        <dbReference type="ARBA" id="ARBA00022833"/>
    </source>
</evidence>
<feature type="compositionally biased region" description="Basic and acidic residues" evidence="7">
    <location>
        <begin position="41"/>
        <end position="55"/>
    </location>
</feature>
<keyword evidence="3 6" id="KW-0862">Zinc</keyword>
<comment type="similarity">
    <text evidence="1">Belongs to the DMRT family.</text>
</comment>
<dbReference type="Gene3D" id="4.10.1040.10">
    <property type="entry name" value="DM DNA-binding domain"/>
    <property type="match status" value="1"/>
</dbReference>
<evidence type="ECO:0000313" key="10">
    <source>
        <dbReference type="Proteomes" id="UP000516260"/>
    </source>
</evidence>
<sequence>MSSHLGGGPRLETTAKLDVLMKLTGVTDPDGCAPQCGCRGDGGEKKASLSSERHQQKPRKMSRSPKCARCRNHGVVSCLKGHKRFCRWRDCRCACCLLVVERQRVMAAQVALRRQQAAEVRRAQSQVRTPTRTRTPDGSSYDNQGKSGVRCAGPLRKPSYQRYTRAAEQSTLAKTIIQGMDLDNESSCWAKQAQREQAYFTLPSISARMRKRRAFADKELESVMLEKELRERELQNEFGYPALGPVVHPAPLPLSPNLDCCVINKDPPMSAYVSVYKCKPLFECDFQFYQFFHLKSCSSAECTDFQQSLEQSRQDEVQNICSVTNEALIEKHGGDTLPGPEALRPELLDANGSSGNSCSASGSDGVTIGGKDVSETSRTSELRSVKAWRTDSHMDQSGAAHDSGKSPQGGPVGSPAAKPLPFSVEALLKA</sequence>
<dbReference type="InterPro" id="IPR001275">
    <property type="entry name" value="DM_DNA-bd"/>
</dbReference>
<dbReference type="GO" id="GO:0046872">
    <property type="term" value="F:metal ion binding"/>
    <property type="evidence" value="ECO:0007669"/>
    <property type="project" value="UniProtKB-KW"/>
</dbReference>
<reference evidence="9 10" key="1">
    <citation type="submission" date="2019-04" db="EMBL/GenBank/DDBJ databases">
        <title>The sequence and de novo assembly of Takifugu bimaculatus genome using PacBio and Hi-C technologies.</title>
        <authorList>
            <person name="Xu P."/>
            <person name="Liu B."/>
            <person name="Zhou Z."/>
        </authorList>
    </citation>
    <scope>NUCLEOTIDE SEQUENCE [LARGE SCALE GENOMIC DNA]</scope>
    <source>
        <strain evidence="9">TB-2018</strain>
        <tissue evidence="9">Muscle</tissue>
    </source>
</reference>